<dbReference type="STRING" id="1404245.CGLY_15535"/>
<feature type="transmembrane region" description="Helical" evidence="2">
    <location>
        <begin position="7"/>
        <end position="28"/>
    </location>
</feature>
<dbReference type="EMBL" id="CP006842">
    <property type="protein sequence ID" value="AHW65543.1"/>
    <property type="molecule type" value="Genomic_DNA"/>
</dbReference>
<feature type="compositionally biased region" description="Basic and acidic residues" evidence="1">
    <location>
        <begin position="73"/>
        <end position="96"/>
    </location>
</feature>
<feature type="transmembrane region" description="Helical" evidence="2">
    <location>
        <begin position="40"/>
        <end position="60"/>
    </location>
</feature>
<keyword evidence="4" id="KW-1185">Reference proteome</keyword>
<keyword evidence="2" id="KW-1133">Transmembrane helix</keyword>
<gene>
    <name evidence="3" type="ORF">CGLY_15535</name>
</gene>
<accession>X5DQP7</accession>
<reference evidence="3 4" key="1">
    <citation type="journal article" date="2015" name="Int. J. Syst. Evol. Microbiol.">
        <title>Revisiting Corynebacterium glyciniphilum (ex Kubota et al., 1972) sp. nov., nom. rev., isolated from putrefied banana.</title>
        <authorList>
            <person name="Al-Dilaimi A."/>
            <person name="Bednarz H."/>
            <person name="Lomker A."/>
            <person name="Niehaus K."/>
            <person name="Kalinowski J."/>
            <person name="Ruckert C."/>
        </authorList>
    </citation>
    <scope>NUCLEOTIDE SEQUENCE [LARGE SCALE GENOMIC DNA]</scope>
    <source>
        <strain evidence="3">AJ 3170</strain>
    </source>
</reference>
<evidence type="ECO:0000313" key="3">
    <source>
        <dbReference type="EMBL" id="AHW65543.1"/>
    </source>
</evidence>
<dbReference type="Proteomes" id="UP000023703">
    <property type="component" value="Chromosome"/>
</dbReference>
<dbReference type="KEGG" id="cgy:CGLY_15535"/>
<name>X5DQP7_9CORY</name>
<evidence type="ECO:0000313" key="4">
    <source>
        <dbReference type="Proteomes" id="UP000023703"/>
    </source>
</evidence>
<keyword evidence="2" id="KW-0472">Membrane</keyword>
<organism evidence="3 4">
    <name type="scientific">Corynebacterium glyciniphilum AJ 3170</name>
    <dbReference type="NCBI Taxonomy" id="1404245"/>
    <lineage>
        <taxon>Bacteria</taxon>
        <taxon>Bacillati</taxon>
        <taxon>Actinomycetota</taxon>
        <taxon>Actinomycetes</taxon>
        <taxon>Mycobacteriales</taxon>
        <taxon>Corynebacteriaceae</taxon>
        <taxon>Corynebacterium</taxon>
    </lineage>
</organism>
<sequence length="96" mass="10604">MTPRRNLALRCTISLVLITISLSIYSTVKDTDLVPTLLKFGVPLFLAGALADVVFSFSDAEEPTASQLQKPLPHQDHTEDKEHHPSDNVDPRPRGL</sequence>
<evidence type="ECO:0000256" key="1">
    <source>
        <dbReference type="SAM" id="MobiDB-lite"/>
    </source>
</evidence>
<keyword evidence="2" id="KW-0812">Transmembrane</keyword>
<feature type="region of interest" description="Disordered" evidence="1">
    <location>
        <begin position="64"/>
        <end position="96"/>
    </location>
</feature>
<dbReference type="AlphaFoldDB" id="X5DQP7"/>
<evidence type="ECO:0000256" key="2">
    <source>
        <dbReference type="SAM" id="Phobius"/>
    </source>
</evidence>
<protein>
    <submittedName>
        <fullName evidence="3">Putative membrane protein</fullName>
    </submittedName>
</protein>
<dbReference type="HOGENOM" id="CLU_2354995_0_0_11"/>
<proteinExistence type="predicted"/>